<accession>A0AAV4Y6F0</accession>
<reference evidence="1 2" key="1">
    <citation type="submission" date="2021-06" db="EMBL/GenBank/DDBJ databases">
        <title>Caerostris extrusa draft genome.</title>
        <authorList>
            <person name="Kono N."/>
            <person name="Arakawa K."/>
        </authorList>
    </citation>
    <scope>NUCLEOTIDE SEQUENCE [LARGE SCALE GENOMIC DNA]</scope>
</reference>
<sequence>MEPVWQMRCTRLERCLKVELASSASYTLSNFILSSKKHCATFSKVPFECLEQVVIECDGVAPHLPVHLEGNFTFRLLKNETVKACNESISSSGETEGIELRIASIWHRRVLNFSNDNFIKLNTLLNHAS</sequence>
<proteinExistence type="predicted"/>
<protein>
    <submittedName>
        <fullName evidence="1">Uncharacterized protein</fullName>
    </submittedName>
</protein>
<dbReference type="Proteomes" id="UP001054945">
    <property type="component" value="Unassembled WGS sequence"/>
</dbReference>
<gene>
    <name evidence="1" type="ORF">CEXT_391101</name>
</gene>
<dbReference type="EMBL" id="BPLR01018715">
    <property type="protein sequence ID" value="GIZ01734.1"/>
    <property type="molecule type" value="Genomic_DNA"/>
</dbReference>
<dbReference type="AlphaFoldDB" id="A0AAV4Y6F0"/>
<keyword evidence="2" id="KW-1185">Reference proteome</keyword>
<comment type="caution">
    <text evidence="1">The sequence shown here is derived from an EMBL/GenBank/DDBJ whole genome shotgun (WGS) entry which is preliminary data.</text>
</comment>
<evidence type="ECO:0000313" key="1">
    <source>
        <dbReference type="EMBL" id="GIZ01734.1"/>
    </source>
</evidence>
<evidence type="ECO:0000313" key="2">
    <source>
        <dbReference type="Proteomes" id="UP001054945"/>
    </source>
</evidence>
<name>A0AAV4Y6F0_CAEEX</name>
<organism evidence="1 2">
    <name type="scientific">Caerostris extrusa</name>
    <name type="common">Bark spider</name>
    <name type="synonym">Caerostris bankana</name>
    <dbReference type="NCBI Taxonomy" id="172846"/>
    <lineage>
        <taxon>Eukaryota</taxon>
        <taxon>Metazoa</taxon>
        <taxon>Ecdysozoa</taxon>
        <taxon>Arthropoda</taxon>
        <taxon>Chelicerata</taxon>
        <taxon>Arachnida</taxon>
        <taxon>Araneae</taxon>
        <taxon>Araneomorphae</taxon>
        <taxon>Entelegynae</taxon>
        <taxon>Araneoidea</taxon>
        <taxon>Araneidae</taxon>
        <taxon>Caerostris</taxon>
    </lineage>
</organism>